<keyword evidence="3" id="KW-1185">Reference proteome</keyword>
<sequence length="54" mass="6068">MPHPLGGVHDRLADVDPGGREEVPQDVTGRRPVVRALIDFTQRWPCCRWPSCTS</sequence>
<proteinExistence type="predicted"/>
<comment type="caution">
    <text evidence="2">The sequence shown here is derived from an EMBL/GenBank/DDBJ whole genome shotgun (WGS) entry which is preliminary data.</text>
</comment>
<accession>A0ABS4XYS3</accession>
<evidence type="ECO:0000256" key="1">
    <source>
        <dbReference type="SAM" id="MobiDB-lite"/>
    </source>
</evidence>
<protein>
    <submittedName>
        <fullName evidence="2">Uncharacterized protein</fullName>
    </submittedName>
</protein>
<dbReference type="RefSeq" id="WP_209514173.1">
    <property type="nucleotide sequence ID" value="NZ_JAGIOH010000001.1"/>
</dbReference>
<name>A0ABS4XYS3_9ACTN</name>
<evidence type="ECO:0000313" key="2">
    <source>
        <dbReference type="EMBL" id="MBP2401659.1"/>
    </source>
</evidence>
<dbReference type="Proteomes" id="UP001519291">
    <property type="component" value="Unassembled WGS sequence"/>
</dbReference>
<organism evidence="2 3">
    <name type="scientific">Streptomyces syringium</name>
    <dbReference type="NCBI Taxonomy" id="76729"/>
    <lineage>
        <taxon>Bacteria</taxon>
        <taxon>Bacillati</taxon>
        <taxon>Actinomycetota</taxon>
        <taxon>Actinomycetes</taxon>
        <taxon>Kitasatosporales</taxon>
        <taxon>Streptomycetaceae</taxon>
        <taxon>Streptomyces</taxon>
    </lineage>
</organism>
<dbReference type="GeneID" id="91567989"/>
<feature type="region of interest" description="Disordered" evidence="1">
    <location>
        <begin position="1"/>
        <end position="25"/>
    </location>
</feature>
<feature type="compositionally biased region" description="Basic and acidic residues" evidence="1">
    <location>
        <begin position="8"/>
        <end position="23"/>
    </location>
</feature>
<dbReference type="EMBL" id="JAGIOH010000001">
    <property type="protein sequence ID" value="MBP2401659.1"/>
    <property type="molecule type" value="Genomic_DNA"/>
</dbReference>
<evidence type="ECO:0000313" key="3">
    <source>
        <dbReference type="Proteomes" id="UP001519291"/>
    </source>
</evidence>
<gene>
    <name evidence="2" type="ORF">JO379_001128</name>
</gene>
<reference evidence="2 3" key="1">
    <citation type="submission" date="2021-03" db="EMBL/GenBank/DDBJ databases">
        <title>Sequencing the genomes of 1000 actinobacteria strains.</title>
        <authorList>
            <person name="Klenk H.-P."/>
        </authorList>
    </citation>
    <scope>NUCLEOTIDE SEQUENCE [LARGE SCALE GENOMIC DNA]</scope>
    <source>
        <strain evidence="2 3">DSM 41480</strain>
    </source>
</reference>